<organism evidence="2 3">
    <name type="scientific">Rhizopus oryzae</name>
    <name type="common">Mucormycosis agent</name>
    <name type="synonym">Rhizopus arrhizus var. delemar</name>
    <dbReference type="NCBI Taxonomy" id="64495"/>
    <lineage>
        <taxon>Eukaryota</taxon>
        <taxon>Fungi</taxon>
        <taxon>Fungi incertae sedis</taxon>
        <taxon>Mucoromycota</taxon>
        <taxon>Mucoromycotina</taxon>
        <taxon>Mucoromycetes</taxon>
        <taxon>Mucorales</taxon>
        <taxon>Mucorineae</taxon>
        <taxon>Rhizopodaceae</taxon>
        <taxon>Rhizopus</taxon>
    </lineage>
</organism>
<evidence type="ECO:0000259" key="1">
    <source>
        <dbReference type="SMART" id="SM01177"/>
    </source>
</evidence>
<dbReference type="EMBL" id="JAANQT010001936">
    <property type="protein sequence ID" value="KAG1303564.1"/>
    <property type="molecule type" value="Genomic_DNA"/>
</dbReference>
<evidence type="ECO:0000313" key="2">
    <source>
        <dbReference type="EMBL" id="KAG1303564.1"/>
    </source>
</evidence>
<feature type="domain" description="Atos-like conserved" evidence="1">
    <location>
        <begin position="269"/>
        <end position="334"/>
    </location>
</feature>
<dbReference type="InterPro" id="IPR033473">
    <property type="entry name" value="Atos-like_C"/>
</dbReference>
<dbReference type="Pfam" id="PF13915">
    <property type="entry name" value="DUF4210"/>
    <property type="match status" value="1"/>
</dbReference>
<dbReference type="Proteomes" id="UP000716291">
    <property type="component" value="Unassembled WGS sequence"/>
</dbReference>
<dbReference type="SMART" id="SM01177">
    <property type="entry name" value="DUF4210"/>
    <property type="match status" value="1"/>
</dbReference>
<dbReference type="PANTHER" id="PTHR13199">
    <property type="entry name" value="GH03947P"/>
    <property type="match status" value="1"/>
</dbReference>
<dbReference type="OrthoDB" id="8625101at2759"/>
<dbReference type="InterPro" id="IPR051506">
    <property type="entry name" value="ATOS_Transcription_Regulators"/>
</dbReference>
<sequence>MPTFFNKNNNWRSLLETVLDLRLGNNNKRCLVDHQADDSFCCLTNSDITKEEIIINILQKDTDHLLERWIIHYERSNGSIEELLENMTHFIQSHPITYRMHAMIACKNQLCFTHYAPDRMIEFRKLARLKASRFNSNSTFIQVVLDETTIMQKKPLISFEAPLHPSYHRPSTTTPIIAVRRLSRLSLSAIDQDEDPMDEDEYGEDAYTHTTTSIPIPSSHIMQYTTHRNAIAYSTSPINSRPSVSPSPFLSIPVPVPRRNSLQLDHGCLVGSFEESLFSGRMSSQPSKPITFHCSLGVLGHGDCKASLKCPPHWSIVFPATFYDLQDDQSTPYVGTVDIQNHVQSKGIKQPGYRIPPKGQIQVVVKNPNKTAVKLFLIPYDFTDMPRNSKTFLRQKSYSEQASNHPDVLRYAIHLHICRTEKKRIYIYRNIRIVFANRIADAREKFKVICEGPKEPVYVPL</sequence>
<accession>A0A9P6X1Z3</accession>
<comment type="caution">
    <text evidence="2">The sequence shown here is derived from an EMBL/GenBank/DDBJ whole genome shotgun (WGS) entry which is preliminary data.</text>
</comment>
<dbReference type="AlphaFoldDB" id="A0A9P6X1Z3"/>
<proteinExistence type="predicted"/>
<gene>
    <name evidence="2" type="ORF">G6F64_009964</name>
</gene>
<name>A0A9P6X1Z3_RHIOR</name>
<reference evidence="2" key="1">
    <citation type="journal article" date="2020" name="Microb. Genom.">
        <title>Genetic diversity of clinical and environmental Mucorales isolates obtained from an investigation of mucormycosis cases among solid organ transplant recipients.</title>
        <authorList>
            <person name="Nguyen M.H."/>
            <person name="Kaul D."/>
            <person name="Muto C."/>
            <person name="Cheng S.J."/>
            <person name="Richter R.A."/>
            <person name="Bruno V.M."/>
            <person name="Liu G."/>
            <person name="Beyhan S."/>
            <person name="Sundermann A.J."/>
            <person name="Mounaud S."/>
            <person name="Pasculle A.W."/>
            <person name="Nierman W.C."/>
            <person name="Driscoll E."/>
            <person name="Cumbie R."/>
            <person name="Clancy C.J."/>
            <person name="Dupont C.L."/>
        </authorList>
    </citation>
    <scope>NUCLEOTIDE SEQUENCE</scope>
    <source>
        <strain evidence="2">GL11</strain>
    </source>
</reference>
<dbReference type="PANTHER" id="PTHR13199:SF11">
    <property type="entry name" value="PROTEIN ATOSSA"/>
    <property type="match status" value="1"/>
</dbReference>
<evidence type="ECO:0000313" key="3">
    <source>
        <dbReference type="Proteomes" id="UP000716291"/>
    </source>
</evidence>
<dbReference type="Pfam" id="PF13889">
    <property type="entry name" value="Chromosome_seg"/>
    <property type="match status" value="1"/>
</dbReference>
<protein>
    <recommendedName>
        <fullName evidence="1">Atos-like conserved domain-containing protein</fullName>
    </recommendedName>
</protein>
<keyword evidence="3" id="KW-1185">Reference proteome</keyword>
<dbReference type="InterPro" id="IPR025261">
    <property type="entry name" value="Atos-like_cons_dom"/>
</dbReference>